<dbReference type="STRING" id="1202772.A0A1V9ZKF8"/>
<sequence length="290" mass="33498">MSAIDVYCVPTDDGFPAWLHGKAVDFKAFRQSFKRGALPAAVVHEATRLGFVWDDQAKTWSPVLEALHNFKHLHNHLSVPKKFVVPATEAWPKHLWYLPLGDAVRNIRHSCPPELKPALNDMGFTWRALDGRMHTAKLTMRQRIDALKLYKALHGHMTVPTTFDVPATDEWPEKLWHFRLGSVVSYIRSCRDSLLPEHKIELDELGFVWDPRDERWASNLQALAIYKRLHGHVNVPQTYCVQSNDPQWPERYWGTKLGYVVMNIRRGGAHLLSLEREAELNALGFVWRNK</sequence>
<keyword evidence="3" id="KW-1185">Reference proteome</keyword>
<name>A0A1V9ZKF8_ACHHY</name>
<dbReference type="AlphaFoldDB" id="A0A1V9ZKF8"/>
<gene>
    <name evidence="2" type="ORF">ACHHYP_08594</name>
</gene>
<dbReference type="PANTHER" id="PTHR37066:SF1">
    <property type="entry name" value="LNS2_PITP DOMAIN-CONTAINING PROTEIN"/>
    <property type="match status" value="1"/>
</dbReference>
<evidence type="ECO:0000259" key="1">
    <source>
        <dbReference type="Pfam" id="PF03457"/>
    </source>
</evidence>
<organism evidence="2 3">
    <name type="scientific">Achlya hypogyna</name>
    <name type="common">Oomycete</name>
    <name type="synonym">Protoachlya hypogyna</name>
    <dbReference type="NCBI Taxonomy" id="1202772"/>
    <lineage>
        <taxon>Eukaryota</taxon>
        <taxon>Sar</taxon>
        <taxon>Stramenopiles</taxon>
        <taxon>Oomycota</taxon>
        <taxon>Saprolegniomycetes</taxon>
        <taxon>Saprolegniales</taxon>
        <taxon>Achlyaceae</taxon>
        <taxon>Achlya</taxon>
    </lineage>
</organism>
<reference evidence="2 3" key="1">
    <citation type="journal article" date="2014" name="Genome Biol. Evol.">
        <title>The secreted proteins of Achlya hypogyna and Thraustotheca clavata identify the ancestral oomycete secretome and reveal gene acquisitions by horizontal gene transfer.</title>
        <authorList>
            <person name="Misner I."/>
            <person name="Blouin N."/>
            <person name="Leonard G."/>
            <person name="Richards T.A."/>
            <person name="Lane C.E."/>
        </authorList>
    </citation>
    <scope>NUCLEOTIDE SEQUENCE [LARGE SCALE GENOMIC DNA]</scope>
    <source>
        <strain evidence="2 3">ATCC 48635</strain>
    </source>
</reference>
<proteinExistence type="predicted"/>
<dbReference type="PANTHER" id="PTHR37066">
    <property type="entry name" value="HELICASE-ASSOCIATED"/>
    <property type="match status" value="1"/>
</dbReference>
<protein>
    <recommendedName>
        <fullName evidence="1">Helicase-associated domain-containing protein</fullName>
    </recommendedName>
</protein>
<comment type="caution">
    <text evidence="2">The sequence shown here is derived from an EMBL/GenBank/DDBJ whole genome shotgun (WGS) entry which is preliminary data.</text>
</comment>
<dbReference type="OrthoDB" id="58760at2759"/>
<feature type="domain" description="Helicase-associated" evidence="1">
    <location>
        <begin position="142"/>
        <end position="207"/>
    </location>
</feature>
<feature type="domain" description="Helicase-associated" evidence="1">
    <location>
        <begin position="213"/>
        <end position="285"/>
    </location>
</feature>
<evidence type="ECO:0000313" key="3">
    <source>
        <dbReference type="Proteomes" id="UP000243579"/>
    </source>
</evidence>
<accession>A0A1V9ZKF8</accession>
<dbReference type="Pfam" id="PF03457">
    <property type="entry name" value="HA"/>
    <property type="match status" value="2"/>
</dbReference>
<dbReference type="Proteomes" id="UP000243579">
    <property type="component" value="Unassembled WGS sequence"/>
</dbReference>
<dbReference type="Gene3D" id="6.10.140.530">
    <property type="match status" value="1"/>
</dbReference>
<dbReference type="InterPro" id="IPR005114">
    <property type="entry name" value="Helicase_assoc"/>
</dbReference>
<evidence type="ECO:0000313" key="2">
    <source>
        <dbReference type="EMBL" id="OQR98484.1"/>
    </source>
</evidence>
<dbReference type="EMBL" id="JNBR01000084">
    <property type="protein sequence ID" value="OQR98484.1"/>
    <property type="molecule type" value="Genomic_DNA"/>
</dbReference>